<protein>
    <submittedName>
        <fullName evidence="5">Extracellular ligand-binding receptor</fullName>
    </submittedName>
</protein>
<dbReference type="AlphaFoldDB" id="Q110X2"/>
<dbReference type="Pfam" id="PF13458">
    <property type="entry name" value="Peripla_BP_6"/>
    <property type="match status" value="1"/>
</dbReference>
<keyword evidence="2" id="KW-0732">Signal</keyword>
<dbReference type="Gene3D" id="3.40.50.2300">
    <property type="match status" value="2"/>
</dbReference>
<dbReference type="InterPro" id="IPR028082">
    <property type="entry name" value="Peripla_BP_I"/>
</dbReference>
<dbReference type="Gene3D" id="3.60.21.10">
    <property type="match status" value="1"/>
</dbReference>
<dbReference type="OrthoDB" id="446586at2"/>
<dbReference type="eggNOG" id="COG0683">
    <property type="taxonomic scope" value="Bacteria"/>
</dbReference>
<dbReference type="GO" id="GO:0016787">
    <property type="term" value="F:hydrolase activity"/>
    <property type="evidence" value="ECO:0007669"/>
    <property type="project" value="InterPro"/>
</dbReference>
<evidence type="ECO:0000259" key="4">
    <source>
        <dbReference type="Pfam" id="PF13458"/>
    </source>
</evidence>
<gene>
    <name evidence="5" type="ordered locus">Tery_2769</name>
</gene>
<dbReference type="eggNOG" id="COG1409">
    <property type="taxonomic scope" value="Bacteria"/>
</dbReference>
<evidence type="ECO:0000256" key="2">
    <source>
        <dbReference type="ARBA" id="ARBA00022729"/>
    </source>
</evidence>
<organism evidence="5">
    <name type="scientific">Trichodesmium erythraeum (strain IMS101)</name>
    <dbReference type="NCBI Taxonomy" id="203124"/>
    <lineage>
        <taxon>Bacteria</taxon>
        <taxon>Bacillati</taxon>
        <taxon>Cyanobacteriota</taxon>
        <taxon>Cyanophyceae</taxon>
        <taxon>Oscillatoriophycideae</taxon>
        <taxon>Oscillatoriales</taxon>
        <taxon>Microcoleaceae</taxon>
        <taxon>Trichodesmium</taxon>
    </lineage>
</organism>
<dbReference type="RefSeq" id="WP_011612313.1">
    <property type="nucleotide sequence ID" value="NC_008312.1"/>
</dbReference>
<dbReference type="InterPro" id="IPR028081">
    <property type="entry name" value="Leu-bd"/>
</dbReference>
<dbReference type="PANTHER" id="PTHR30483">
    <property type="entry name" value="LEUCINE-SPECIFIC-BINDING PROTEIN"/>
    <property type="match status" value="1"/>
</dbReference>
<keyword evidence="5" id="KW-0675">Receptor</keyword>
<dbReference type="InterPro" id="IPR004843">
    <property type="entry name" value="Calcineurin-like_PHP"/>
</dbReference>
<dbReference type="HOGENOM" id="CLU_303454_0_0_3"/>
<dbReference type="InterPro" id="IPR029052">
    <property type="entry name" value="Metallo-depent_PP-like"/>
</dbReference>
<comment type="similarity">
    <text evidence="1">Belongs to the leucine-binding protein family.</text>
</comment>
<feature type="domain" description="Leucine-binding protein" evidence="4">
    <location>
        <begin position="623"/>
        <end position="937"/>
    </location>
</feature>
<dbReference type="PANTHER" id="PTHR30483:SF6">
    <property type="entry name" value="PERIPLASMIC BINDING PROTEIN OF ABC TRANSPORTER FOR NATURAL AMINO ACIDS"/>
    <property type="match status" value="1"/>
</dbReference>
<dbReference type="InterPro" id="IPR051010">
    <property type="entry name" value="BCAA_transport"/>
</dbReference>
<dbReference type="SUPFAM" id="SSF53822">
    <property type="entry name" value="Periplasmic binding protein-like I"/>
    <property type="match status" value="1"/>
</dbReference>
<dbReference type="STRING" id="203124.Tery_2769"/>
<name>Q110X2_TRIEI</name>
<feature type="domain" description="Calcineurin-like phosphoesterase" evidence="3">
    <location>
        <begin position="117"/>
        <end position="220"/>
    </location>
</feature>
<reference evidence="5" key="1">
    <citation type="submission" date="2006-06" db="EMBL/GenBank/DDBJ databases">
        <title>Complete sequence of Trichodesmium erythraeum IMS101.</title>
        <authorList>
            <consortium name="US DOE Joint Genome Institute"/>
            <person name="Copeland A."/>
            <person name="Lucas S."/>
            <person name="Lapidus A."/>
            <person name="Barry K."/>
            <person name="Detter J.C."/>
            <person name="Glavina del Rio T."/>
            <person name="Hammon N."/>
            <person name="Israni S."/>
            <person name="Dalin E."/>
            <person name="Tice H."/>
            <person name="Pitluck S."/>
            <person name="Kiss H."/>
            <person name="Munk A.C."/>
            <person name="Brettin T."/>
            <person name="Bruce D."/>
            <person name="Han C."/>
            <person name="Tapia R."/>
            <person name="Gilna P."/>
            <person name="Schmutz J."/>
            <person name="Larimer F."/>
            <person name="Land M."/>
            <person name="Hauser L."/>
            <person name="Kyrpides N."/>
            <person name="Kim E."/>
            <person name="Richardson P."/>
        </authorList>
    </citation>
    <scope>NUCLEOTIDE SEQUENCE [LARGE SCALE GENOMIC DNA]</scope>
    <source>
        <strain evidence="5">IMS101</strain>
    </source>
</reference>
<dbReference type="Pfam" id="PF00149">
    <property type="entry name" value="Metallophos"/>
    <property type="match status" value="1"/>
</dbReference>
<evidence type="ECO:0000256" key="1">
    <source>
        <dbReference type="ARBA" id="ARBA00010062"/>
    </source>
</evidence>
<accession>Q110X2</accession>
<evidence type="ECO:0000259" key="3">
    <source>
        <dbReference type="Pfam" id="PF00149"/>
    </source>
</evidence>
<dbReference type="CDD" id="cd06268">
    <property type="entry name" value="PBP1_ABC_transporter_LIVBP-like"/>
    <property type="match status" value="1"/>
</dbReference>
<dbReference type="KEGG" id="ter:Tery_2769"/>
<dbReference type="EMBL" id="CP000393">
    <property type="protein sequence ID" value="ABG51952.1"/>
    <property type="molecule type" value="Genomic_DNA"/>
</dbReference>
<evidence type="ECO:0000313" key="5">
    <source>
        <dbReference type="EMBL" id="ABG51952.1"/>
    </source>
</evidence>
<sequence length="981" mass="112035">MGGISPELYSKLSASLSRCEQFNSNEELQSFFNGHRQLSLWANSLPQGINTDQRVTHVIGFLVGKYHTNKNGLVILVRLLCETFDREDSRHSTLSKLEKELNKQLNSVDNKTSFNWLHLTDFHQVIKEQNGGSSRVKKRFFEDLNRLHEKSEPWDLVLFTGDLTQEGSAEEFEKLDQLLEQLWAKFQEWGSSPKLLAIPGNHDLVRPNQKEPAVRLLKRWSEEPEVQQEFWEDAKSDYRLVMAEAFANYMAWWKRQPWKPEHLKAGILPGDFSATIEKNSAKLGILGLNTSFLQLIGENNEGKLAIHTHQFHQACDDNNTQNWARKHRACLLLTDHPVDAQMHLNTKITAGYPFVLYLRDHTDTKAKQIWHYYTVNKIELELIKGKDQLKSWFLEASREGGKIQEWEIPIFNDRLNSIPSRPPVGKEELIGDEPGLTQNLTRGITLFLSQNPTGWIISFLLILIDIFSIYRWLIYLPRHEPLGDNISIGEEILVESSRPLEKENGVKEVQYCQKSWNHFQAIWKNNTKIQNCFAGVANTLKESWKNERRDPETLIYINNAFLEHIKADPYTIAVVVPVIDQNEQVNGELAEEILRGVAQAQTEVNLSLFKKKQFSFLPFPNVDLKAKRFNDNDNDKGLKVIIANDANSEDGAENVAKKIVGRPEILGVVGHWASEMTMATKDIYDDAKLVMVSPGTTTSKLTAEERVDVFFRTTTTTIEQAENMVNSLLNKNQTRVVIFYNPKSYYSADLKKQFEEKFEGKGEIINLSLNMDYFAEDNFKVKDAINEARRQAGDQEFAIVLISDGQVSDAFDNSLKIIEENGGQNWIVANWSVYSPRTLKIAQDQSQETRYQLLEKLILIVPGHPLNNSDFFDTAVKLWEGYVSARTAFSYDAMQVILKGIQEQGTRPTSKGIQKTLADENFIVQGATGEIIFKSGTGDRQKVPLNSIRVYRCPSQPSGFMFIPDKFSTPEEAKVKCSNSE</sequence>
<dbReference type="SUPFAM" id="SSF56300">
    <property type="entry name" value="Metallo-dependent phosphatases"/>
    <property type="match status" value="1"/>
</dbReference>
<proteinExistence type="inferred from homology"/>